<proteinExistence type="predicted"/>
<dbReference type="Pfam" id="PF12937">
    <property type="entry name" value="F-box-like"/>
    <property type="match status" value="1"/>
</dbReference>
<dbReference type="HOGENOM" id="CLU_018544_13_1_1"/>
<dbReference type="Proteomes" id="UP000007431">
    <property type="component" value="Unassembled WGS sequence"/>
</dbReference>
<dbReference type="OrthoDB" id="3266451at2759"/>
<feature type="non-terminal residue" evidence="2">
    <location>
        <position position="481"/>
    </location>
</feature>
<dbReference type="InterPro" id="IPR001810">
    <property type="entry name" value="F-box_dom"/>
</dbReference>
<dbReference type="GeneID" id="9590233"/>
<dbReference type="KEGG" id="scm:SCHCO_02746120"/>
<dbReference type="InParanoid" id="D8Q2P0"/>
<protein>
    <recommendedName>
        <fullName evidence="1">F-box domain-containing protein</fullName>
    </recommendedName>
</protein>
<gene>
    <name evidence="2" type="ORF">SCHCODRAFT_107555</name>
</gene>
<feature type="domain" description="F-box" evidence="1">
    <location>
        <begin position="75"/>
        <end position="128"/>
    </location>
</feature>
<dbReference type="Gene3D" id="3.80.10.10">
    <property type="entry name" value="Ribonuclease Inhibitor"/>
    <property type="match status" value="1"/>
</dbReference>
<keyword evidence="3" id="KW-1185">Reference proteome</keyword>
<dbReference type="EMBL" id="GL377305">
    <property type="protein sequence ID" value="EFI98160.1"/>
    <property type="molecule type" value="Genomic_DNA"/>
</dbReference>
<evidence type="ECO:0000313" key="2">
    <source>
        <dbReference type="EMBL" id="EFI98160.1"/>
    </source>
</evidence>
<sequence>MQAPLLLSRARSRANMDLLRGGFGPSVDQARLLHDDSNDLVLELAKVTDDIRRLTVLHRQISRQLGITRSTLAPIRRLPAELLVEIFVHFVETSWTRNDPLLITTTLARVCRHWRGIVWNTARLWSHIQATYEHSSSSSVDIASRAVKQASLAAPSPLVLTAEEKGHNLEPTLLKQLLVHLGPHTARLRTINYRGRCPSFPEDDNINLSALQTIDISIPMPWPRASLTFLSSTSALKRLNLRFWPESLGVDMGSLELTTFPMLEYLEFVIEGCPPPTVLALLSAHRKTLLGVTIEVGHFEQWMPSALPTMARLRSVNLGDEGHRVLRCITAPVLQEVRLYSRRQLTSDPFRSLFESSSISTIGSLTLEGLEPTTSCNFRACLKLLRGLRTLDIAKSPRESECKLLCEGTLVRLTLRQDQAPRLVHLTKLTLTYGQYTPTHPSRVLKDSIRSMLASRKDTELCASLGVEILQNFNTDIDYMT</sequence>
<dbReference type="InterPro" id="IPR032675">
    <property type="entry name" value="LRR_dom_sf"/>
</dbReference>
<dbReference type="RefSeq" id="XP_003033063.1">
    <property type="nucleotide sequence ID" value="XM_003033017.1"/>
</dbReference>
<dbReference type="AlphaFoldDB" id="D8Q2P0"/>
<organism evidence="3">
    <name type="scientific">Schizophyllum commune (strain H4-8 / FGSC 9210)</name>
    <name type="common">Split gill fungus</name>
    <dbReference type="NCBI Taxonomy" id="578458"/>
    <lineage>
        <taxon>Eukaryota</taxon>
        <taxon>Fungi</taxon>
        <taxon>Dikarya</taxon>
        <taxon>Basidiomycota</taxon>
        <taxon>Agaricomycotina</taxon>
        <taxon>Agaricomycetes</taxon>
        <taxon>Agaricomycetidae</taxon>
        <taxon>Agaricales</taxon>
        <taxon>Schizophyllaceae</taxon>
        <taxon>Schizophyllum</taxon>
    </lineage>
</organism>
<accession>D8Q2P0</accession>
<evidence type="ECO:0000313" key="3">
    <source>
        <dbReference type="Proteomes" id="UP000007431"/>
    </source>
</evidence>
<name>D8Q2P0_SCHCM</name>
<evidence type="ECO:0000259" key="1">
    <source>
        <dbReference type="Pfam" id="PF12937"/>
    </source>
</evidence>
<reference evidence="2 3" key="1">
    <citation type="journal article" date="2010" name="Nat. Biotechnol.">
        <title>Genome sequence of the model mushroom Schizophyllum commune.</title>
        <authorList>
            <person name="Ohm R.A."/>
            <person name="de Jong J.F."/>
            <person name="Lugones L.G."/>
            <person name="Aerts A."/>
            <person name="Kothe E."/>
            <person name="Stajich J.E."/>
            <person name="de Vries R.P."/>
            <person name="Record E."/>
            <person name="Levasseur A."/>
            <person name="Baker S.E."/>
            <person name="Bartholomew K.A."/>
            <person name="Coutinho P.M."/>
            <person name="Erdmann S."/>
            <person name="Fowler T.J."/>
            <person name="Gathman A.C."/>
            <person name="Lombard V."/>
            <person name="Henrissat B."/>
            <person name="Knabe N."/>
            <person name="Kuees U."/>
            <person name="Lilly W.W."/>
            <person name="Lindquist E."/>
            <person name="Lucas S."/>
            <person name="Magnuson J.K."/>
            <person name="Piumi F."/>
            <person name="Raudaskoski M."/>
            <person name="Salamov A."/>
            <person name="Schmutz J."/>
            <person name="Schwarze F.W.M.R."/>
            <person name="vanKuyk P.A."/>
            <person name="Horton J.S."/>
            <person name="Grigoriev I.V."/>
            <person name="Woesten H.A.B."/>
        </authorList>
    </citation>
    <scope>NUCLEOTIDE SEQUENCE [LARGE SCALE GENOMIC DNA]</scope>
    <source>
        <strain evidence="3">H4-8 / FGSC 9210</strain>
    </source>
</reference>
<dbReference type="VEuPathDB" id="FungiDB:SCHCODRAFT_02746120"/>